<evidence type="ECO:0000256" key="2">
    <source>
        <dbReference type="ARBA" id="ARBA00010028"/>
    </source>
</evidence>
<keyword evidence="5 8" id="KW-0747">Spliceosome</keyword>
<keyword evidence="10" id="KW-1185">Reference proteome</keyword>
<evidence type="ECO:0000256" key="3">
    <source>
        <dbReference type="ARBA" id="ARBA00014745"/>
    </source>
</evidence>
<dbReference type="GO" id="GO:0071013">
    <property type="term" value="C:catalytic step 2 spliceosome"/>
    <property type="evidence" value="ECO:0007669"/>
    <property type="project" value="TreeGrafter"/>
</dbReference>
<dbReference type="OrthoDB" id="199717at2759"/>
<dbReference type="EMBL" id="LSSK01000044">
    <property type="protein sequence ID" value="OMH85784.1"/>
    <property type="molecule type" value="Genomic_DNA"/>
</dbReference>
<protein>
    <recommendedName>
        <fullName evidence="3 8">Pre-mRNA-splicing factor SYF2</fullName>
    </recommendedName>
</protein>
<comment type="similarity">
    <text evidence="2 8">Belongs to the SYF2 family.</text>
</comment>
<evidence type="ECO:0000256" key="6">
    <source>
        <dbReference type="ARBA" id="ARBA00023187"/>
    </source>
</evidence>
<evidence type="ECO:0000256" key="7">
    <source>
        <dbReference type="ARBA" id="ARBA00023242"/>
    </source>
</evidence>
<keyword evidence="6 8" id="KW-0508">mRNA splicing</keyword>
<comment type="caution">
    <text evidence="9">The sequence shown here is derived from an EMBL/GenBank/DDBJ whole genome shotgun (WGS) entry which is preliminary data.</text>
</comment>
<evidence type="ECO:0000313" key="10">
    <source>
        <dbReference type="Proteomes" id="UP000188320"/>
    </source>
</evidence>
<dbReference type="PANTHER" id="PTHR13264:SF5">
    <property type="entry name" value="PRE-MRNA-SPLICING FACTOR SYF2"/>
    <property type="match status" value="1"/>
</dbReference>
<keyword evidence="4 8" id="KW-0507">mRNA processing</keyword>
<dbReference type="Proteomes" id="UP000188320">
    <property type="component" value="Unassembled WGS sequence"/>
</dbReference>
<dbReference type="GO" id="GO:0071014">
    <property type="term" value="C:post-mRNA release spliceosomal complex"/>
    <property type="evidence" value="ECO:0007669"/>
    <property type="project" value="TreeGrafter"/>
</dbReference>
<gene>
    <name evidence="9" type="ORF">AX774_g658</name>
</gene>
<organism evidence="9 10">
    <name type="scientific">Zancudomyces culisetae</name>
    <name type="common">Gut fungus</name>
    <name type="synonym">Smittium culisetae</name>
    <dbReference type="NCBI Taxonomy" id="1213189"/>
    <lineage>
        <taxon>Eukaryota</taxon>
        <taxon>Fungi</taxon>
        <taxon>Fungi incertae sedis</taxon>
        <taxon>Zoopagomycota</taxon>
        <taxon>Kickxellomycotina</taxon>
        <taxon>Harpellomycetes</taxon>
        <taxon>Harpellales</taxon>
        <taxon>Legeriomycetaceae</taxon>
        <taxon>Zancudomyces</taxon>
    </lineage>
</organism>
<evidence type="ECO:0000256" key="8">
    <source>
        <dbReference type="RuleBase" id="RU367148"/>
    </source>
</evidence>
<keyword evidence="7 8" id="KW-0539">Nucleus</keyword>
<evidence type="ECO:0000313" key="9">
    <source>
        <dbReference type="EMBL" id="OMH85784.1"/>
    </source>
</evidence>
<evidence type="ECO:0000256" key="1">
    <source>
        <dbReference type="ARBA" id="ARBA00004123"/>
    </source>
</evidence>
<comment type="subunit">
    <text evidence="8">May be part of a spliceosome complex.</text>
</comment>
<dbReference type="GO" id="GO:0000398">
    <property type="term" value="P:mRNA splicing, via spliceosome"/>
    <property type="evidence" value="ECO:0007669"/>
    <property type="project" value="UniProtKB-UniRule"/>
</dbReference>
<dbReference type="InterPro" id="IPR013260">
    <property type="entry name" value="mRNA_splic_SYF2"/>
</dbReference>
<evidence type="ECO:0000256" key="5">
    <source>
        <dbReference type="ARBA" id="ARBA00022728"/>
    </source>
</evidence>
<proteinExistence type="inferred from homology"/>
<evidence type="ECO:0000256" key="4">
    <source>
        <dbReference type="ARBA" id="ARBA00022664"/>
    </source>
</evidence>
<reference evidence="10" key="1">
    <citation type="submission" date="2017-01" db="EMBL/GenBank/DDBJ databases">
        <authorList>
            <person name="Wang Y."/>
            <person name="White M."/>
            <person name="Kvist S."/>
            <person name="Moncalvo J.-M."/>
        </authorList>
    </citation>
    <scope>NUCLEOTIDE SEQUENCE [LARGE SCALE GENOMIC DNA]</scope>
    <source>
        <strain evidence="10">COL-18-3</strain>
    </source>
</reference>
<dbReference type="AlphaFoldDB" id="A0A1R1PXT3"/>
<sequence>MERKRKEALEVLRQQEITDLGLDYERVRSWDYSAEDVERYNKKMEEKKENYNPGFADYNDVANRKYKKLVREIKPDLESYNYQKKVVEAINSRVGESAGAGFDDTNILLDDQLVRPSDHNLEKLSNSIVQSQANSAKRQKASIKKANRDINKTGEVTYINDRNAHFNRKIARAYDPYTKEIRDSFERGTAL</sequence>
<comment type="subcellular location">
    <subcellularLocation>
        <location evidence="1 8">Nucleus</location>
    </subcellularLocation>
</comment>
<dbReference type="Pfam" id="PF08231">
    <property type="entry name" value="SYF2"/>
    <property type="match status" value="1"/>
</dbReference>
<dbReference type="PANTHER" id="PTHR13264">
    <property type="entry name" value="GCIP-INTERACTING PROTEIN P29"/>
    <property type="match status" value="1"/>
</dbReference>
<name>A0A1R1PXT3_ZANCU</name>
<dbReference type="GO" id="GO:0000974">
    <property type="term" value="C:Prp19 complex"/>
    <property type="evidence" value="ECO:0007669"/>
    <property type="project" value="TreeGrafter"/>
</dbReference>
<accession>A0A1R1PXT3</accession>
<comment type="function">
    <text evidence="8">Involved in pre-mRNA splicing.</text>
</comment>